<dbReference type="EMBL" id="JQZW01000002">
    <property type="protein sequence ID" value="KGN99018.1"/>
    <property type="molecule type" value="Genomic_DNA"/>
</dbReference>
<evidence type="ECO:0000313" key="2">
    <source>
        <dbReference type="Proteomes" id="UP000030134"/>
    </source>
</evidence>
<comment type="caution">
    <text evidence="1">The sequence shown here is derived from an EMBL/GenBank/DDBJ whole genome shotgun (WGS) entry which is preliminary data.</text>
</comment>
<protein>
    <recommendedName>
        <fullName evidence="3">Cell division protein FtsQ</fullName>
    </recommendedName>
</protein>
<dbReference type="AlphaFoldDB" id="A0A0A2G6W8"/>
<organism evidence="1 2">
    <name type="scientific">Porphyromonas gingivicanis</name>
    <dbReference type="NCBI Taxonomy" id="266762"/>
    <lineage>
        <taxon>Bacteria</taxon>
        <taxon>Pseudomonadati</taxon>
        <taxon>Bacteroidota</taxon>
        <taxon>Bacteroidia</taxon>
        <taxon>Bacteroidales</taxon>
        <taxon>Porphyromonadaceae</taxon>
        <taxon>Porphyromonas</taxon>
    </lineage>
</organism>
<evidence type="ECO:0000313" key="1">
    <source>
        <dbReference type="EMBL" id="KGN99018.1"/>
    </source>
</evidence>
<dbReference type="eggNOG" id="COG1589">
    <property type="taxonomic scope" value="Bacteria"/>
</dbReference>
<gene>
    <name evidence="1" type="ORF">HQ36_00605</name>
</gene>
<dbReference type="STRING" id="266762.HQ36_00605"/>
<sequence>MIKKILIRIGILLCIAFLLYLALTIPQRKQEVTIQNIEAHVKEGETPKFVNEVQLIEDVKKLKPDLIGFRADSVNLSALEQSLLKNTLFKEVNIFYTTKGTLHVEVTQRDPFFIVSTPKASYYVTRDREIIPLHPQEQYSFPLMVVHGHVLAESATGSIYDLMLHISKDAFWNSFFTSLYVTAPEKQLIAQTRIAGLEVNFGAMQEWKRKLWQLRTFLDKVIPQLGWGAFNSIYLEYPDRVITVPTHDTSISLHQDSIFSQQ</sequence>
<dbReference type="RefSeq" id="WP_036882650.1">
    <property type="nucleotide sequence ID" value="NZ_JQZW01000002.1"/>
</dbReference>
<keyword evidence="2" id="KW-1185">Reference proteome</keyword>
<proteinExistence type="predicted"/>
<reference evidence="1 2" key="1">
    <citation type="submission" date="2014-08" db="EMBL/GenBank/DDBJ databases">
        <title>Porphyromonas gingivicanis strain:COT-022_OH1391 Genome sequencing.</title>
        <authorList>
            <person name="Wallis C."/>
            <person name="Deusch O."/>
            <person name="O'Flynn C."/>
            <person name="Davis I."/>
            <person name="Jospin G."/>
            <person name="Darling A.E."/>
            <person name="Coil D.A."/>
            <person name="Alexiev A."/>
            <person name="Horsfall A."/>
            <person name="Kirkwood N."/>
            <person name="Harris S."/>
            <person name="Eisen J.A."/>
        </authorList>
    </citation>
    <scope>NUCLEOTIDE SEQUENCE [LARGE SCALE GENOMIC DNA]</scope>
    <source>
        <strain evidence="2">COT-022 OH1391</strain>
    </source>
</reference>
<dbReference type="Proteomes" id="UP000030134">
    <property type="component" value="Unassembled WGS sequence"/>
</dbReference>
<evidence type="ECO:0008006" key="3">
    <source>
        <dbReference type="Google" id="ProtNLM"/>
    </source>
</evidence>
<dbReference type="OrthoDB" id="1466667at2"/>
<name>A0A0A2G6W8_9PORP</name>
<accession>A0A0A2G6W8</accession>